<dbReference type="EMBL" id="FUZT01000009">
    <property type="protein sequence ID" value="SKC82222.1"/>
    <property type="molecule type" value="Genomic_DNA"/>
</dbReference>
<reference evidence="4" key="1">
    <citation type="submission" date="2017-02" db="EMBL/GenBank/DDBJ databases">
        <authorList>
            <person name="Varghese N."/>
            <person name="Submissions S."/>
        </authorList>
    </citation>
    <scope>NUCLEOTIDE SEQUENCE [LARGE SCALE GENOMIC DNA]</scope>
    <source>
        <strain evidence="4">M1</strain>
    </source>
</reference>
<dbReference type="AlphaFoldDB" id="A0A1T5M1U0"/>
<dbReference type="STRING" id="36842.SAMN02194393_03729"/>
<feature type="region of interest" description="Disordered" evidence="1">
    <location>
        <begin position="16"/>
        <end position="38"/>
    </location>
</feature>
<dbReference type="PANTHER" id="PTHR31528:SF3">
    <property type="entry name" value="THIAMINE BIOSYNTHESIS PROTEIN HI_0357-RELATED"/>
    <property type="match status" value="1"/>
</dbReference>
<proteinExistence type="predicted"/>
<keyword evidence="4" id="KW-1185">Reference proteome</keyword>
<dbReference type="SUPFAM" id="SSF53850">
    <property type="entry name" value="Periplasmic binding protein-like II"/>
    <property type="match status" value="1"/>
</dbReference>
<evidence type="ECO:0000313" key="4">
    <source>
        <dbReference type="Proteomes" id="UP000190285"/>
    </source>
</evidence>
<evidence type="ECO:0000256" key="1">
    <source>
        <dbReference type="SAM" id="MobiDB-lite"/>
    </source>
</evidence>
<gene>
    <name evidence="3" type="ORF">SAMN02194393_03729</name>
</gene>
<dbReference type="Gene3D" id="3.40.190.10">
    <property type="entry name" value="Periplasmic binding protein-like II"/>
    <property type="match status" value="2"/>
</dbReference>
<dbReference type="PANTHER" id="PTHR31528">
    <property type="entry name" value="4-AMINO-5-HYDROXYMETHYL-2-METHYLPYRIMIDINE PHOSPHATE SYNTHASE THI11-RELATED"/>
    <property type="match status" value="1"/>
</dbReference>
<dbReference type="InterPro" id="IPR015168">
    <property type="entry name" value="SsuA/THI5"/>
</dbReference>
<protein>
    <submittedName>
        <fullName evidence="3">ABC-type nitrate/sulfonate/bicarbonate transport system, substrate-binding protein</fullName>
    </submittedName>
</protein>
<organism evidence="3 4">
    <name type="scientific">Maledivibacter halophilus</name>
    <dbReference type="NCBI Taxonomy" id="36842"/>
    <lineage>
        <taxon>Bacteria</taxon>
        <taxon>Bacillati</taxon>
        <taxon>Bacillota</taxon>
        <taxon>Clostridia</taxon>
        <taxon>Peptostreptococcales</taxon>
        <taxon>Caminicellaceae</taxon>
        <taxon>Maledivibacter</taxon>
    </lineage>
</organism>
<dbReference type="Proteomes" id="UP000190285">
    <property type="component" value="Unassembled WGS sequence"/>
</dbReference>
<dbReference type="Pfam" id="PF09084">
    <property type="entry name" value="NMT1"/>
    <property type="match status" value="1"/>
</dbReference>
<evidence type="ECO:0000313" key="3">
    <source>
        <dbReference type="EMBL" id="SKC82222.1"/>
    </source>
</evidence>
<feature type="domain" description="SsuA/THI5-like" evidence="2">
    <location>
        <begin position="53"/>
        <end position="268"/>
    </location>
</feature>
<evidence type="ECO:0000259" key="2">
    <source>
        <dbReference type="Pfam" id="PF09084"/>
    </source>
</evidence>
<dbReference type="GO" id="GO:0009228">
    <property type="term" value="P:thiamine biosynthetic process"/>
    <property type="evidence" value="ECO:0007669"/>
    <property type="project" value="InterPro"/>
</dbReference>
<dbReference type="InterPro" id="IPR027939">
    <property type="entry name" value="NMT1/THI5"/>
</dbReference>
<feature type="compositionally biased region" description="Basic and acidic residues" evidence="1">
    <location>
        <begin position="17"/>
        <end position="38"/>
    </location>
</feature>
<name>A0A1T5M1U0_9FIRM</name>
<sequence length="341" mass="38904">MVVALLVSSLTGCQNEPVKEESKVENENNEEGKNEEKESELEKVTFILDYLPNTNHTGIYTALEKGYFKEEGLEVEIIQPASTDIDPLIAKGEGDLGVSFQERVTLARTAKNPLPIKAVAAIIQHNTSGFAAPVEKSIKSPKDFEGKIYGSWGTDLERAFLKTVMEKENADFEKLEILDLETFDFFTSVKNTVDFQWIFYGWDGIAAEVKDFPIDFIKLQDVDPKLDFYTPVIITNEEMIKNRPEVIRKFLKAATKGYEFAIENPEEAVENLLKHAPETDKEIAVKSQKYLAQEFKKDAERWGEMKLEIWETFGGWMYENGLLEKELNAKEAFTNEFLPEK</sequence>
<accession>A0A1T5M1U0</accession>